<dbReference type="InParanoid" id="A0A2R5GWM2"/>
<reference evidence="9 10" key="1">
    <citation type="submission" date="2017-12" db="EMBL/GenBank/DDBJ databases">
        <title>Sequencing, de novo assembly and annotation of complete genome of a new Thraustochytrid species, strain FCC1311.</title>
        <authorList>
            <person name="Sedici K."/>
            <person name="Godart F."/>
            <person name="Aiese Cigliano R."/>
            <person name="Sanseverino W."/>
            <person name="Barakat M."/>
            <person name="Ortet P."/>
            <person name="Marechal E."/>
            <person name="Cagnac O."/>
            <person name="Amato A."/>
        </authorList>
    </citation>
    <scope>NUCLEOTIDE SEQUENCE [LARGE SCALE GENOMIC DNA]</scope>
</reference>
<sequence>MASSGTTVHEYRGVGYLYENWGADRVWVALEDVQGRVDEKRGELRSLISDRYHDLIDSADAIVGMDRTVEEFKSIVAHVEDTSRALVQGSMLESAGADQEARQRILLEARALLESEDLNLDTTCGAIRAVIVLGDATAAQSVGRLLDARKRVLLRTLQDKAPAALERSLTIMQQTIVDMADLYISGSRLVGQVDPELVQKSVTAWVQARGEEVARAAGKILARVHDIQALAQVQKRVIDIEVSGGASTDAASELDVDTWRAAARACIDATLWSDASKDLFLYPMMFGEAIIDRAADLLEVEFSSICATLERGTHRTLLASAENDLITDVRVASDQGPEGTYVRSGSKQSISGPESNEMGDGDGETVDDEDDLDEDERLYQKLGERIMSENAVDRAGAAVVLLHVFSSSVTELLERRAALVVDTTKIETKLNGLAKLTLAGLIDGLRKELADSVNVFGTTVSALGENNAQDSHNEAVFAALKRTLFLARIAEGLLVGDALAGLLDVDAQTRLAEELATLTSNVHQDWSNARDWAVLHSGWERIPVHFKDDDEEEEDGVGDDDFDLDDEDTIDLPGAVSPGVALFSFLLSKQIRLVGDSRFVSSGSVLAQSIDDLVGLLEMASPRREYLDAAAEKFCASSERAVLRLAHGALKLVQEAYETHVDRTASSENEPAALQTIFDLHWFEWLLLVDQDQEESNALPSLMERLVDIHVDTVNWTLQESQLLARIKVYRERNALLFGPSLMVKARAAKTWTATSEYAFESAGDPQDSPATSVYDTNNLLHLGYLPTQTLPRIPLLPIPSNIRSMHSRLASHRKRTSSRTLASPTAQGSGTSSSGSSPGSSTTASVEAAAALKSIGQVGSNLFSQASSWLNR</sequence>
<dbReference type="InterPro" id="IPR033370">
    <property type="entry name" value="COG1"/>
</dbReference>
<evidence type="ECO:0000256" key="5">
    <source>
        <dbReference type="ARBA" id="ARBA00022927"/>
    </source>
</evidence>
<feature type="compositionally biased region" description="Acidic residues" evidence="8">
    <location>
        <begin position="357"/>
        <end position="372"/>
    </location>
</feature>
<keyword evidence="7" id="KW-0472">Membrane</keyword>
<proteinExistence type="inferred from homology"/>
<keyword evidence="6" id="KW-0333">Golgi apparatus</keyword>
<keyword evidence="4" id="KW-0813">Transport</keyword>
<dbReference type="Proteomes" id="UP000241890">
    <property type="component" value="Unassembled WGS sequence"/>
</dbReference>
<protein>
    <recommendedName>
        <fullName evidence="3">Conserved oligomeric Golgi complex subunit 1</fullName>
    </recommendedName>
</protein>
<organism evidence="9 10">
    <name type="scientific">Hondaea fermentalgiana</name>
    <dbReference type="NCBI Taxonomy" id="2315210"/>
    <lineage>
        <taxon>Eukaryota</taxon>
        <taxon>Sar</taxon>
        <taxon>Stramenopiles</taxon>
        <taxon>Bigyra</taxon>
        <taxon>Labyrinthulomycetes</taxon>
        <taxon>Thraustochytrida</taxon>
        <taxon>Thraustochytriidae</taxon>
        <taxon>Hondaea</taxon>
    </lineage>
</organism>
<feature type="region of interest" description="Disordered" evidence="8">
    <location>
        <begin position="808"/>
        <end position="845"/>
    </location>
</feature>
<gene>
    <name evidence="9" type="ORF">FCC1311_095301</name>
</gene>
<evidence type="ECO:0000256" key="3">
    <source>
        <dbReference type="ARBA" id="ARBA00020978"/>
    </source>
</evidence>
<dbReference type="PANTHER" id="PTHR31658">
    <property type="entry name" value="CONSERVED OLIGOMERIC GOLGI COMPLEX SUBUNIT 1"/>
    <property type="match status" value="1"/>
</dbReference>
<dbReference type="GO" id="GO:0006891">
    <property type="term" value="P:intra-Golgi vesicle-mediated transport"/>
    <property type="evidence" value="ECO:0007669"/>
    <property type="project" value="InterPro"/>
</dbReference>
<comment type="similarity">
    <text evidence="2">Belongs to the COG1 family.</text>
</comment>
<dbReference type="PANTHER" id="PTHR31658:SF0">
    <property type="entry name" value="CONSERVED OLIGOMERIC GOLGI COMPLEX SUBUNIT 1"/>
    <property type="match status" value="1"/>
</dbReference>
<evidence type="ECO:0000256" key="4">
    <source>
        <dbReference type="ARBA" id="ARBA00022448"/>
    </source>
</evidence>
<evidence type="ECO:0000256" key="2">
    <source>
        <dbReference type="ARBA" id="ARBA00006653"/>
    </source>
</evidence>
<feature type="compositionally biased region" description="Polar residues" evidence="8">
    <location>
        <begin position="343"/>
        <end position="354"/>
    </location>
</feature>
<evidence type="ECO:0000313" key="10">
    <source>
        <dbReference type="Proteomes" id="UP000241890"/>
    </source>
</evidence>
<comment type="subcellular location">
    <subcellularLocation>
        <location evidence="1">Golgi apparatus membrane</location>
        <topology evidence="1">Peripheral membrane protein</topology>
    </subcellularLocation>
</comment>
<feature type="compositionally biased region" description="Basic residues" evidence="8">
    <location>
        <begin position="808"/>
        <end position="818"/>
    </location>
</feature>
<dbReference type="GO" id="GO:0015031">
    <property type="term" value="P:protein transport"/>
    <property type="evidence" value="ECO:0007669"/>
    <property type="project" value="UniProtKB-KW"/>
</dbReference>
<dbReference type="GO" id="GO:0017119">
    <property type="term" value="C:Golgi transport complex"/>
    <property type="evidence" value="ECO:0007669"/>
    <property type="project" value="InterPro"/>
</dbReference>
<evidence type="ECO:0000256" key="1">
    <source>
        <dbReference type="ARBA" id="ARBA00004395"/>
    </source>
</evidence>
<dbReference type="GO" id="GO:0000139">
    <property type="term" value="C:Golgi membrane"/>
    <property type="evidence" value="ECO:0007669"/>
    <property type="project" value="UniProtKB-SubCell"/>
</dbReference>
<evidence type="ECO:0000313" key="9">
    <source>
        <dbReference type="EMBL" id="GBG34729.1"/>
    </source>
</evidence>
<evidence type="ECO:0000256" key="6">
    <source>
        <dbReference type="ARBA" id="ARBA00023034"/>
    </source>
</evidence>
<comment type="caution">
    <text evidence="9">The sequence shown here is derived from an EMBL/GenBank/DDBJ whole genome shotgun (WGS) entry which is preliminary data.</text>
</comment>
<accession>A0A2R5GWM2</accession>
<evidence type="ECO:0000256" key="7">
    <source>
        <dbReference type="ARBA" id="ARBA00023136"/>
    </source>
</evidence>
<feature type="compositionally biased region" description="Low complexity" evidence="8">
    <location>
        <begin position="823"/>
        <end position="845"/>
    </location>
</feature>
<feature type="region of interest" description="Disordered" evidence="8">
    <location>
        <begin position="335"/>
        <end position="372"/>
    </location>
</feature>
<dbReference type="OrthoDB" id="46189at2759"/>
<evidence type="ECO:0000256" key="8">
    <source>
        <dbReference type="SAM" id="MobiDB-lite"/>
    </source>
</evidence>
<dbReference type="AlphaFoldDB" id="A0A2R5GWM2"/>
<keyword evidence="10" id="KW-1185">Reference proteome</keyword>
<dbReference type="EMBL" id="BEYU01000211">
    <property type="protein sequence ID" value="GBG34729.1"/>
    <property type="molecule type" value="Genomic_DNA"/>
</dbReference>
<name>A0A2R5GWM2_9STRA</name>
<keyword evidence="5" id="KW-0653">Protein transport</keyword>